<evidence type="ECO:0000313" key="8">
    <source>
        <dbReference type="Proteomes" id="UP000295444"/>
    </source>
</evidence>
<dbReference type="InterPro" id="IPR039538">
    <property type="entry name" value="BetI_C"/>
</dbReference>
<dbReference type="PROSITE" id="PS50977">
    <property type="entry name" value="HTH_TETR_2"/>
    <property type="match status" value="1"/>
</dbReference>
<dbReference type="InterPro" id="IPR001647">
    <property type="entry name" value="HTH_TetR"/>
</dbReference>
<evidence type="ECO:0000256" key="3">
    <source>
        <dbReference type="ARBA" id="ARBA00023125"/>
    </source>
</evidence>
<comment type="caution">
    <text evidence="7">The sequence shown here is derived from an EMBL/GenBank/DDBJ whole genome shotgun (WGS) entry which is preliminary data.</text>
</comment>
<sequence>MPKKVDAEARRREVVEALFRVAVREGLARASLRTVADEAQLNIGSLRHYFDSQLELMRFAMRAMLDRVAARVQARLDRLDPAEQRDERVRDAVALLAELLPLDETRRDEVTVFVDFAALSRTNPDLRDLAAEAAAGTRGAARAVLAHVTGTAPSTTEVERLTSLVDGLGLNAVLHPDLVSSADAERVLTAHLTSR</sequence>
<dbReference type="RefSeq" id="WP_133852045.1">
    <property type="nucleotide sequence ID" value="NZ_SNXZ01000004.1"/>
</dbReference>
<keyword evidence="4" id="KW-0804">Transcription</keyword>
<dbReference type="PROSITE" id="PS01081">
    <property type="entry name" value="HTH_TETR_1"/>
    <property type="match status" value="1"/>
</dbReference>
<evidence type="ECO:0000256" key="4">
    <source>
        <dbReference type="ARBA" id="ARBA00023163"/>
    </source>
</evidence>
<evidence type="ECO:0000259" key="6">
    <source>
        <dbReference type="PROSITE" id="PS50977"/>
    </source>
</evidence>
<keyword evidence="3 5" id="KW-0238">DNA-binding</keyword>
<feature type="domain" description="HTH tetR-type" evidence="6">
    <location>
        <begin position="8"/>
        <end position="68"/>
    </location>
</feature>
<dbReference type="Pfam" id="PF13977">
    <property type="entry name" value="TetR_C_6"/>
    <property type="match status" value="1"/>
</dbReference>
<dbReference type="OrthoDB" id="9816296at2"/>
<proteinExistence type="predicted"/>
<evidence type="ECO:0000256" key="2">
    <source>
        <dbReference type="ARBA" id="ARBA00023015"/>
    </source>
</evidence>
<keyword evidence="1" id="KW-0678">Repressor</keyword>
<dbReference type="SUPFAM" id="SSF48498">
    <property type="entry name" value="Tetracyclin repressor-like, C-terminal domain"/>
    <property type="match status" value="1"/>
</dbReference>
<evidence type="ECO:0000256" key="5">
    <source>
        <dbReference type="PROSITE-ProRule" id="PRU00335"/>
    </source>
</evidence>
<protein>
    <submittedName>
        <fullName evidence="7">TetR family transcriptional regulator</fullName>
    </submittedName>
</protein>
<dbReference type="EMBL" id="SNXZ01000004">
    <property type="protein sequence ID" value="TDP96735.1"/>
    <property type="molecule type" value="Genomic_DNA"/>
</dbReference>
<organism evidence="7 8">
    <name type="scientific">Labedaea rhizosphaerae</name>
    <dbReference type="NCBI Taxonomy" id="598644"/>
    <lineage>
        <taxon>Bacteria</taxon>
        <taxon>Bacillati</taxon>
        <taxon>Actinomycetota</taxon>
        <taxon>Actinomycetes</taxon>
        <taxon>Pseudonocardiales</taxon>
        <taxon>Pseudonocardiaceae</taxon>
        <taxon>Labedaea</taxon>
    </lineage>
</organism>
<dbReference type="InterPro" id="IPR036271">
    <property type="entry name" value="Tet_transcr_reg_TetR-rel_C_sf"/>
</dbReference>
<keyword evidence="2" id="KW-0805">Transcription regulation</keyword>
<dbReference type="AlphaFoldDB" id="A0A4R6SCN8"/>
<dbReference type="SUPFAM" id="SSF46689">
    <property type="entry name" value="Homeodomain-like"/>
    <property type="match status" value="1"/>
</dbReference>
<feature type="DNA-binding region" description="H-T-H motif" evidence="5">
    <location>
        <begin position="31"/>
        <end position="50"/>
    </location>
</feature>
<keyword evidence="8" id="KW-1185">Reference proteome</keyword>
<gene>
    <name evidence="7" type="ORF">EV186_104723</name>
</gene>
<accession>A0A4R6SCN8</accession>
<name>A0A4R6SCN8_LABRH</name>
<dbReference type="InterPro" id="IPR023772">
    <property type="entry name" value="DNA-bd_HTH_TetR-type_CS"/>
</dbReference>
<evidence type="ECO:0000256" key="1">
    <source>
        <dbReference type="ARBA" id="ARBA00022491"/>
    </source>
</evidence>
<reference evidence="7 8" key="1">
    <citation type="submission" date="2019-03" db="EMBL/GenBank/DDBJ databases">
        <title>Genomic Encyclopedia of Type Strains, Phase IV (KMG-IV): sequencing the most valuable type-strain genomes for metagenomic binning, comparative biology and taxonomic classification.</title>
        <authorList>
            <person name="Goeker M."/>
        </authorList>
    </citation>
    <scope>NUCLEOTIDE SEQUENCE [LARGE SCALE GENOMIC DNA]</scope>
    <source>
        <strain evidence="7 8">DSM 45361</strain>
    </source>
</reference>
<dbReference type="Gene3D" id="1.10.357.10">
    <property type="entry name" value="Tetracycline Repressor, domain 2"/>
    <property type="match status" value="1"/>
</dbReference>
<dbReference type="InterPro" id="IPR009057">
    <property type="entry name" value="Homeodomain-like_sf"/>
</dbReference>
<dbReference type="GO" id="GO:0003677">
    <property type="term" value="F:DNA binding"/>
    <property type="evidence" value="ECO:0007669"/>
    <property type="project" value="UniProtKB-UniRule"/>
</dbReference>
<dbReference type="Proteomes" id="UP000295444">
    <property type="component" value="Unassembled WGS sequence"/>
</dbReference>
<evidence type="ECO:0000313" key="7">
    <source>
        <dbReference type="EMBL" id="TDP96735.1"/>
    </source>
</evidence>